<dbReference type="Proteomes" id="UP000095765">
    <property type="component" value="Unassembled WGS sequence"/>
</dbReference>
<proteinExistence type="predicted"/>
<dbReference type="GeneID" id="72462758"/>
<accession>A0A174QCW1</accession>
<dbReference type="RefSeq" id="WP_006874036.1">
    <property type="nucleotide sequence ID" value="NZ_CABIWA010000008.1"/>
</dbReference>
<evidence type="ECO:0000313" key="2">
    <source>
        <dbReference type="Proteomes" id="UP000095765"/>
    </source>
</evidence>
<reference evidence="1 2" key="1">
    <citation type="submission" date="2015-09" db="EMBL/GenBank/DDBJ databases">
        <authorList>
            <consortium name="Pathogen Informatics"/>
        </authorList>
    </citation>
    <scope>NUCLEOTIDE SEQUENCE [LARGE SCALE GENOMIC DNA]</scope>
    <source>
        <strain evidence="1 2">2789STDY5834939</strain>
    </source>
</reference>
<dbReference type="OrthoDB" id="1855026at2"/>
<name>A0A174QCW1_9FIRM</name>
<organism evidence="1 2">
    <name type="scientific">Anaerotruncus colihominis</name>
    <dbReference type="NCBI Taxonomy" id="169435"/>
    <lineage>
        <taxon>Bacteria</taxon>
        <taxon>Bacillati</taxon>
        <taxon>Bacillota</taxon>
        <taxon>Clostridia</taxon>
        <taxon>Eubacteriales</taxon>
        <taxon>Oscillospiraceae</taxon>
        <taxon>Anaerotruncus</taxon>
    </lineage>
</organism>
<gene>
    <name evidence="1" type="ORF">ERS852551_01636</name>
</gene>
<protein>
    <recommendedName>
        <fullName evidence="3">Antirestriction protein (ArdA)</fullName>
    </recommendedName>
</protein>
<dbReference type="AlphaFoldDB" id="A0A174QCW1"/>
<dbReference type="EMBL" id="CZBE01000010">
    <property type="protein sequence ID" value="CUP69801.1"/>
    <property type="molecule type" value="Genomic_DNA"/>
</dbReference>
<evidence type="ECO:0008006" key="3">
    <source>
        <dbReference type="Google" id="ProtNLM"/>
    </source>
</evidence>
<sequence length="376" mass="42544">MILLTLSRGKGEETVRLQLPASPAEIGETFAFLDRISLDTTATAILDVSSNVPVLYRCLYDVDVEDSEQFQKLQKLAERTEALSPAKAAIFSGALDAECVWNLEGALTVADRLDEYMLVNNVSSDSELGIYLVNKGITPFPDRFKPYINYARVGAEYREKHGGEYSSGNYVQKKTPELLENERLDGVFRIWMENPCPVRVQSETAQITLPATFEQLESARQLLGVDSLNMAKLTRVEALRPYLGEYLPLQGMDLRLEQLDELAENIRIMDQEDGALLKYLSVLEVEQPATLQEALRFSIELDDYERVPDDPEEYGKQVLERIGADEELISTLDGFTDFEAMGNFYMREDGVRRTEFGLLRKLSDPFPEVQDGLQMH</sequence>
<evidence type="ECO:0000313" key="1">
    <source>
        <dbReference type="EMBL" id="CUP69801.1"/>
    </source>
</evidence>